<name>A0ACD3QJR0_LARCR</name>
<sequence length="2770" mass="306981">VFLCKPVYEQVLQTLDNLSLIEEQRVTPSQPPTPPPPTPSSNRPQRFPDPQGGLFARDPPHISFSSLSSPLPLQSHKPALISSFTQLKVTLHVAELQVQLSADLTQGSQGLVSLRFQDLEGDFTKDHPHLLAVQLALRSLLMEDLLEQNPESKYKHLMVSRGAPKPSTFSPKEYLSQSCPLASNALYPDMPRSLPAHMEEAQNVFQLYQRHPSTPSASSRKSKRDPDCPSTPPPSPTHHTPSPQPPPDFDDSLVHINVLLVDQNHPEFKTRYGCVGRSVDVDFNCLDVLITLQTWVVILDFFGIGSTANNHAVKVPPMSPAPVPGHPLCEPDISEEETTEAVNTKVDLKVHSLSLVLNKKLNELARASVSKLSAHLEMLDGNLALQGSLGSLSLSDLTPHGKLYRERFTTRGGEALIFNIHKYGQLDPYLERECDIKVSLQMASVLYVHTQRFQSEVVAFIQHFSQLQDVLGRQRAAMEGQAVRDHPQRASRVLLDIDAGAPVILIPESSRSPRVIVANLGQLKVQNCFLPAGAHGTFSLRDKERVRSAAGRNSGQEKPRASCAGFTFGRPQAPDTGSTPEEDGLHSFEDHVCLLDCIALDLQEMDIFAAERLPCQPWDSGGKTSESTDLIFPSYSVRRTGDNLLKDCCRLKLKVERNLDKELSHAVPDMSIHGSLSSVHCSLDLEHYQLLRGLLENNLGEPVEDFLRPYNLQDPSTYTVLSGDVYTNLSFLVDMMDVSLEFLHSPKPSENSHSLARFDFMKSKLLFESFSNGSKSVNLVSHSLLAHDTRYTGLNKSSGGADEARPNVFDCILQPSKTGTNRASLQLELHYRSTRDSSCFTVVLNNLRVFLIFDWLQLVQDFLQVPVENTFGGAEPRQRWPSNTSTDSGTATTSTSAAVMPKTVKSGVVTKRSTVPVTQDRCLEVKINVTGTEFVVVEDSSCLDTNAIVLKGTTVLTYKPRLLDRPFSGSLAGIEVFSCRLGSEQETALSIIDPVNVQVELCGSPTYQSSSGLLDAFNVEDIPPLLEIQFPALDIRLSYNDIQLFLAIAKSIPASSPLPSDSDNTTAHSTEHTAKPKDSFRQKTEALIEGQLTHLQDLGFRKEDCKRALTHCKGQLDQAATWLLENAENMADHSRARADSGSSSHSAPLSGVELKAESVCICFIDDCLDCDIPLAELTFSRLYVLQRIGSTQEGNTSFTLSGDYYNRELSEQYNTTKTSWIADYCKEEEHTPQSSPPLPWMGSSVDPPSFGQSAPLAHLRTRSTASLTCLEQQIPSRDVKLSKRRQPFVPYALRNHTGCTMWFATLTTTPTRVALSHSSSADSISDVHGPGTDDTHNVSQWREVLPGEEIPFEFEAREKLRHRHTHELKLHQLLVRVCGWEQVKPVSVDKVGVFFRYAAADRNNSSNTVGSPISRTNIIHPHVYFSALPPVRVVFSITMEGSARKVITVRSALMVKNQLDVPMEVRLDSPSAPDKPVVLPPILPGQALAVPLHLTSWRLQARPKGLGLFFCKVPIHWTSVERPGEISSSKRECQSADFDDNLKRNFRFCVVIKKENYPEQQPAKRVSGSAKQIYRQPGHTIYLLPTMVLANLLPCDLNYYIKGTSIKGSLKPGKEAVLHAADTSQNMELGVLLENFPVCKELLIPPGTQNYVVRMRLYDTNKHLLCLTIRIILRAQGALKILISAPYWLINKTGLPLIFRQDNGKADAAGQFEEHELARSLSPLLFCYTDKEQPAMCTMRIGKGIHPDGVPGWCQGFSLDGGSGVRAVKVIQHGNRPGLIYNIGISVRKGKGRYRDTHIVTFAPRYLLDNRSTHKLAFAQREFARGKGTVNPGGYISTLPGSSVVFHWPRNDYDQLLCVRLMDTPNCTWSGGFEVNKPKSFHVNMRDTMGNCFFLRTEITLKGATYQISFTDTNQLPPPFRVDNISEVPIQFWQHGVADIRLHTEVKAGSVLDYACDEPTLPPYLTLTVKGAGSSEVTADMNFFREYNKLYYENFIYIAATHTFSQNIERRPVGKKRLVNCAELVLDVDTKTQRVLLKKKEPGKRSQLWRMTGTGMLCHEGSSPPQSKPAQPRPLDSSLVLDIAGLAAVSDNSFEPLMLRRPDSRRSTTQTWYFNSGMLTCGLPRLVVQVKGGMTGLYDGAEVVLGPDSGLLEPGPEQQFINQKMRPGSGVLSVQVLPDGPTRVLQISDFNQRRMIRSSSSTEQDRRKEDVKKREAEQELEVLVNLEEGLGVSLVNKVPEELVFTTLSGIDVHFIRTAVNEVLELSIQNIQVDNQLLGTTQPVMLCVTPSSSDSSINDSGPALQVNSVKVPSNLMLTDLFKHLMVTAQRFTVIIEEKLLLKLLSFFRCGQTEAELEKLDENLHEKPNEEIGPPKRYYFENLKISLPQVKLSVFTSHKLPPDLKALKGTLGFPLVRFEDAVINMYPFTRVHPYETQEIIINDILKHFREELISQAAQILGSVDFLGNPMGLLNDVTEGVSELIKYGNVGGLIRNVTHGVSNSAAKFAGTLSDGLGKTMDNRHQSEREYIRYHGATSGEHLVAGIHGLAHGIIGGMTSIITSTVEGVKTEGGVSGFFSGLGKGLVGTVTKPVAGALDFASETAQTVRDMASLSNHRLSVQRVRKPRCCKGPQGLLPRHSATQADGQEQLFRLTDNIHSEFFIAVEPIDSYCVLISSKVVYFLKPGDYVDREAIFLEVKYDDLYHCLVSKDHGKVYVQLTKKADSTSSGVAIPGPSHQKPMVHVKSESLAIKISQEINYAKSLYYEQQLMLPA</sequence>
<comment type="caution">
    <text evidence="1">The sequence shown here is derived from an EMBL/GenBank/DDBJ whole genome shotgun (WGS) entry which is preliminary data.</text>
</comment>
<keyword evidence="2" id="KW-1185">Reference proteome</keyword>
<feature type="non-terminal residue" evidence="1">
    <location>
        <position position="1"/>
    </location>
</feature>
<evidence type="ECO:0000313" key="2">
    <source>
        <dbReference type="Proteomes" id="UP000793456"/>
    </source>
</evidence>
<organism evidence="1 2">
    <name type="scientific">Larimichthys crocea</name>
    <name type="common">Large yellow croaker</name>
    <name type="synonym">Pseudosciaena crocea</name>
    <dbReference type="NCBI Taxonomy" id="215358"/>
    <lineage>
        <taxon>Eukaryota</taxon>
        <taxon>Metazoa</taxon>
        <taxon>Chordata</taxon>
        <taxon>Craniata</taxon>
        <taxon>Vertebrata</taxon>
        <taxon>Euteleostomi</taxon>
        <taxon>Actinopterygii</taxon>
        <taxon>Neopterygii</taxon>
        <taxon>Teleostei</taxon>
        <taxon>Neoteleostei</taxon>
        <taxon>Acanthomorphata</taxon>
        <taxon>Eupercaria</taxon>
        <taxon>Sciaenidae</taxon>
        <taxon>Larimichthys</taxon>
    </lineage>
</organism>
<reference evidence="1" key="1">
    <citation type="submission" date="2018-11" db="EMBL/GenBank/DDBJ databases">
        <title>The sequence and de novo assembly of Larimichthys crocea genome using PacBio and Hi-C technologies.</title>
        <authorList>
            <person name="Xu P."/>
            <person name="Chen B."/>
            <person name="Zhou Z."/>
            <person name="Ke Q."/>
            <person name="Wu Y."/>
            <person name="Bai H."/>
            <person name="Pu F."/>
        </authorList>
    </citation>
    <scope>NUCLEOTIDE SEQUENCE</scope>
    <source>
        <tissue evidence="1">Muscle</tissue>
    </source>
</reference>
<evidence type="ECO:0000313" key="1">
    <source>
        <dbReference type="EMBL" id="TMS07420.1"/>
    </source>
</evidence>
<proteinExistence type="predicted"/>
<dbReference type="EMBL" id="CM011691">
    <property type="protein sequence ID" value="TMS07420.1"/>
    <property type="molecule type" value="Genomic_DNA"/>
</dbReference>
<feature type="non-terminal residue" evidence="1">
    <location>
        <position position="2770"/>
    </location>
</feature>
<protein>
    <submittedName>
        <fullName evidence="1">Uncharacterized protein</fullName>
    </submittedName>
</protein>
<accession>A0ACD3QJR0</accession>
<gene>
    <name evidence="1" type="ORF">E3U43_011513</name>
</gene>
<dbReference type="Proteomes" id="UP000793456">
    <property type="component" value="Chromosome XVIII"/>
</dbReference>